<evidence type="ECO:0000313" key="2">
    <source>
        <dbReference type="Proteomes" id="UP000323732"/>
    </source>
</evidence>
<protein>
    <submittedName>
        <fullName evidence="1">Uncharacterized protein</fullName>
    </submittedName>
</protein>
<dbReference type="RefSeq" id="WP_148950857.1">
    <property type="nucleotide sequence ID" value="NZ_VTES01000006.1"/>
</dbReference>
<organism evidence="1 2">
    <name type="scientific">Bacillus infantis</name>
    <dbReference type="NCBI Taxonomy" id="324767"/>
    <lineage>
        <taxon>Bacteria</taxon>
        <taxon>Bacillati</taxon>
        <taxon>Bacillota</taxon>
        <taxon>Bacilli</taxon>
        <taxon>Bacillales</taxon>
        <taxon>Bacillaceae</taxon>
        <taxon>Bacillus</taxon>
    </lineage>
</organism>
<reference evidence="1 2" key="1">
    <citation type="submission" date="2019-08" db="EMBL/GenBank/DDBJ databases">
        <title>Bacillus genomes from the desert of Cuatro Cienegas, Coahuila.</title>
        <authorList>
            <person name="Olmedo-Alvarez G."/>
        </authorList>
    </citation>
    <scope>NUCLEOTIDE SEQUENCE [LARGE SCALE GENOMIC DNA]</scope>
    <source>
        <strain evidence="1 2">CH37_1T</strain>
    </source>
</reference>
<accession>A0A5D4SET8</accession>
<dbReference type="AlphaFoldDB" id="A0A5D4SET8"/>
<sequence>MFADEFINFYEPVTKQAKNLTITPYLQITRKPKYIKIPLNQELPIFLKQDSYGGIRINKIEHKKDELLLYFQPEGEILGRVSMPL</sequence>
<proteinExistence type="predicted"/>
<dbReference type="EMBL" id="VTES01000006">
    <property type="protein sequence ID" value="TYS60708.1"/>
    <property type="molecule type" value="Genomic_DNA"/>
</dbReference>
<evidence type="ECO:0000313" key="1">
    <source>
        <dbReference type="EMBL" id="TYS60708.1"/>
    </source>
</evidence>
<name>A0A5D4SET8_9BACI</name>
<comment type="caution">
    <text evidence="1">The sequence shown here is derived from an EMBL/GenBank/DDBJ whole genome shotgun (WGS) entry which is preliminary data.</text>
</comment>
<dbReference type="Proteomes" id="UP000323732">
    <property type="component" value="Unassembled WGS sequence"/>
</dbReference>
<gene>
    <name evidence="1" type="ORF">FZD47_21100</name>
</gene>